<dbReference type="OrthoDB" id="726582at2759"/>
<dbReference type="PROSITE" id="PS51375">
    <property type="entry name" value="PPR"/>
    <property type="match status" value="4"/>
</dbReference>
<dbReference type="FunFam" id="1.25.40.10:FF:000184">
    <property type="entry name" value="Pentatricopeptide repeat-containing protein, chloroplastic"/>
    <property type="match status" value="1"/>
</dbReference>
<dbReference type="InterPro" id="IPR046848">
    <property type="entry name" value="E_motif"/>
</dbReference>
<gene>
    <name evidence="2" type="primary">LOC104591839</name>
</gene>
<dbReference type="SUPFAM" id="SSF48452">
    <property type="entry name" value="TPR-like"/>
    <property type="match status" value="1"/>
</dbReference>
<evidence type="ECO:0000313" key="2">
    <source>
        <dbReference type="RefSeq" id="XP_010249203.1"/>
    </source>
</evidence>
<dbReference type="GeneID" id="104591839"/>
<dbReference type="GO" id="GO:0003723">
    <property type="term" value="F:RNA binding"/>
    <property type="evidence" value="ECO:0007669"/>
    <property type="project" value="InterPro"/>
</dbReference>
<organism evidence="1 2">
    <name type="scientific">Nelumbo nucifera</name>
    <name type="common">Sacred lotus</name>
    <dbReference type="NCBI Taxonomy" id="4432"/>
    <lineage>
        <taxon>Eukaryota</taxon>
        <taxon>Viridiplantae</taxon>
        <taxon>Streptophyta</taxon>
        <taxon>Embryophyta</taxon>
        <taxon>Tracheophyta</taxon>
        <taxon>Spermatophyta</taxon>
        <taxon>Magnoliopsida</taxon>
        <taxon>Proteales</taxon>
        <taxon>Nelumbonaceae</taxon>
        <taxon>Nelumbo</taxon>
    </lineage>
</organism>
<dbReference type="Pfam" id="PF20431">
    <property type="entry name" value="E_motif"/>
    <property type="match status" value="1"/>
</dbReference>
<reference evidence="2" key="1">
    <citation type="submission" date="2025-08" db="UniProtKB">
        <authorList>
            <consortium name="RefSeq"/>
        </authorList>
    </citation>
    <scope>IDENTIFICATION</scope>
</reference>
<dbReference type="AlphaFoldDB" id="A0A1U7ZMJ4"/>
<dbReference type="GO" id="GO:0009451">
    <property type="term" value="P:RNA modification"/>
    <property type="evidence" value="ECO:0007669"/>
    <property type="project" value="InterPro"/>
</dbReference>
<protein>
    <submittedName>
        <fullName evidence="2">Pentatricopeptide repeat-containing protein At2g29760, chloroplastic-like</fullName>
    </submittedName>
</protein>
<dbReference type="PANTHER" id="PTHR47926">
    <property type="entry name" value="PENTATRICOPEPTIDE REPEAT-CONTAINING PROTEIN"/>
    <property type="match status" value="1"/>
</dbReference>
<dbReference type="Pfam" id="PF13041">
    <property type="entry name" value="PPR_2"/>
    <property type="match status" value="1"/>
</dbReference>
<evidence type="ECO:0000313" key="1">
    <source>
        <dbReference type="Proteomes" id="UP000189703"/>
    </source>
</evidence>
<dbReference type="Pfam" id="PF01535">
    <property type="entry name" value="PPR"/>
    <property type="match status" value="4"/>
</dbReference>
<keyword evidence="1" id="KW-1185">Reference proteome</keyword>
<dbReference type="NCBIfam" id="TIGR00756">
    <property type="entry name" value="PPR"/>
    <property type="match status" value="6"/>
</dbReference>
<dbReference type="Proteomes" id="UP000189703">
    <property type="component" value="Unplaced"/>
</dbReference>
<sequence>MNQVNRVNCHYLLNRCGNLKQLKQVHAQSIIQGLYRLQYLACKILNKYASFNEALDSLKVFNQIQNPDVISWTSLINLNLTIDQPHEALSAFSDLVISGLRPDNFSIVGALSACGRIGDLSHGKMVHGMIYRHELSFEPIVGNALIDMYSRNGEIKVAELIFKEMEVKDIASWTSLLHGFVKCNDLESARWVFDRMPQRNSISWTAMITGYIRGRSPIQALELFQKMKLEGNSPPTLITIVAVLSGCADIGALDLGQSIHAYINKTGLDSNSITLHNALMDMYSKSGRLDGAEEIFREMPGKDIFSWTTMISGLACHGNSVRAIEVFEEMLRSAVSPNEVTFVAILTACSHAGMVTEGRRWFDKMSQVYGFEPRIEHYGCMVDLYGRAGLVEEAKKFIEQMSIEADAVIWRSLLSACLVQGNLRLAEMAGKKVIELEPDDDGVYLLLWNIYCSVKRWDEAVKIRKMMKDLQVKKRPGCSWIEVNGVVHEFIAEDRIHSLHSEIYIVLEVITEQLKMDLYQ</sequence>
<dbReference type="InterPro" id="IPR046960">
    <property type="entry name" value="PPR_At4g14850-like_plant"/>
</dbReference>
<dbReference type="Gene3D" id="1.25.40.10">
    <property type="entry name" value="Tetratricopeptide repeat domain"/>
    <property type="match status" value="3"/>
</dbReference>
<dbReference type="PANTHER" id="PTHR47926:SF497">
    <property type="entry name" value="TETRATRICOPEPTIDE-LIKE HELICAL DOMAIN SUPERFAMILY"/>
    <property type="match status" value="1"/>
</dbReference>
<name>A0A1U7ZMJ4_NELNU</name>
<dbReference type="OMA" id="RNGVMGM"/>
<dbReference type="FunFam" id="1.25.40.10:FF:000348">
    <property type="entry name" value="Pentatricopeptide repeat-containing protein chloroplastic"/>
    <property type="match status" value="1"/>
</dbReference>
<proteinExistence type="predicted"/>
<dbReference type="KEGG" id="nnu:104591839"/>
<dbReference type="eggNOG" id="KOG4197">
    <property type="taxonomic scope" value="Eukaryota"/>
</dbReference>
<dbReference type="InterPro" id="IPR011990">
    <property type="entry name" value="TPR-like_helical_dom_sf"/>
</dbReference>
<dbReference type="RefSeq" id="XP_010249203.1">
    <property type="nucleotide sequence ID" value="XM_010250901.2"/>
</dbReference>
<accession>A0A1U7ZMJ4</accession>
<dbReference type="InterPro" id="IPR002885">
    <property type="entry name" value="PPR_rpt"/>
</dbReference>